<reference evidence="1" key="1">
    <citation type="submission" date="2020-07" db="EMBL/GenBank/DDBJ databases">
        <title>Methanobacterium. sp. MethCan genome.</title>
        <authorList>
            <person name="Postec A."/>
            <person name="Quemeneur M."/>
        </authorList>
    </citation>
    <scope>NUCLEOTIDE SEQUENCE</scope>
    <source>
        <strain evidence="1">MethCAN</strain>
    </source>
</reference>
<dbReference type="GeneID" id="64819485"/>
<dbReference type="Proteomes" id="UP000681041">
    <property type="component" value="Chromosome"/>
</dbReference>
<dbReference type="AlphaFoldDB" id="A0A8T8K2L4"/>
<dbReference type="Gene3D" id="3.40.50.300">
    <property type="entry name" value="P-loop containing nucleotide triphosphate hydrolases"/>
    <property type="match status" value="1"/>
</dbReference>
<evidence type="ECO:0000313" key="2">
    <source>
        <dbReference type="Proteomes" id="UP000681041"/>
    </source>
</evidence>
<dbReference type="OrthoDB" id="71480at2157"/>
<organism evidence="1 2">
    <name type="scientific">Methanobacterium alkalithermotolerans</name>
    <dbReference type="NCBI Taxonomy" id="2731220"/>
    <lineage>
        <taxon>Archaea</taxon>
        <taxon>Methanobacteriati</taxon>
        <taxon>Methanobacteriota</taxon>
        <taxon>Methanomada group</taxon>
        <taxon>Methanobacteria</taxon>
        <taxon>Methanobacteriales</taxon>
        <taxon>Methanobacteriaceae</taxon>
        <taxon>Methanobacterium</taxon>
    </lineage>
</organism>
<protein>
    <recommendedName>
        <fullName evidence="3">Aldolase</fullName>
    </recommendedName>
</protein>
<name>A0A8T8K2L4_9EURY</name>
<accession>A0A8T8K2L4</accession>
<evidence type="ECO:0008006" key="3">
    <source>
        <dbReference type="Google" id="ProtNLM"/>
    </source>
</evidence>
<dbReference type="EMBL" id="CP058560">
    <property type="protein sequence ID" value="QUH22614.1"/>
    <property type="molecule type" value="Genomic_DNA"/>
</dbReference>
<evidence type="ECO:0000313" key="1">
    <source>
        <dbReference type="EMBL" id="QUH22614.1"/>
    </source>
</evidence>
<gene>
    <name evidence="1" type="ORF">HYG87_01935</name>
</gene>
<dbReference type="RefSeq" id="WP_211533558.1">
    <property type="nucleotide sequence ID" value="NZ_CP058560.1"/>
</dbReference>
<sequence length="297" mass="33668">MSTYSAHHLTIHSSMEFPELTKIEGKEDLTIKYGSFSYNSRDILDKGVFRIASQYVITKKGVFLRWNDRDICQICSKEIIVNPDTGIEDNFLRSLILGPALGIYLHLQGRMVLHSSTIDIGGRGVGFVGHNGAGKSTTTAYFLKKGYSLVADDVSSLEFIDDIPVVYPGIPRIKLWPETIELWDGPLVCFPIHSQSTKRSCVVENFPEKSVPLKHIYVIERAEKTEIKDISPQERLIELIRNSYCANIFSDTYQKESLADYGKLLKKISLKKLYIEQGLDKLDTMVQRVEEDVVLND</sequence>
<keyword evidence="2" id="KW-1185">Reference proteome</keyword>
<dbReference type="KEGG" id="meme:HYG87_01935"/>
<proteinExistence type="predicted"/>
<dbReference type="InterPro" id="IPR027417">
    <property type="entry name" value="P-loop_NTPase"/>
</dbReference>
<dbReference type="SUPFAM" id="SSF53795">
    <property type="entry name" value="PEP carboxykinase-like"/>
    <property type="match status" value="1"/>
</dbReference>